<dbReference type="Proteomes" id="UP001060215">
    <property type="component" value="Chromosome 3"/>
</dbReference>
<reference evidence="1 2" key="1">
    <citation type="journal article" date="2022" name="Plant J.">
        <title>Chromosome-level genome of Camellia lanceoleosa provides a valuable resource for understanding genome evolution and self-incompatibility.</title>
        <authorList>
            <person name="Gong W."/>
            <person name="Xiao S."/>
            <person name="Wang L."/>
            <person name="Liao Z."/>
            <person name="Chang Y."/>
            <person name="Mo W."/>
            <person name="Hu G."/>
            <person name="Li W."/>
            <person name="Zhao G."/>
            <person name="Zhu H."/>
            <person name="Hu X."/>
            <person name="Ji K."/>
            <person name="Xiang X."/>
            <person name="Song Q."/>
            <person name="Yuan D."/>
            <person name="Jin S."/>
            <person name="Zhang L."/>
        </authorList>
    </citation>
    <scope>NUCLEOTIDE SEQUENCE [LARGE SCALE GENOMIC DNA]</scope>
    <source>
        <strain evidence="1">SQ_2022a</strain>
    </source>
</reference>
<sequence length="293" mass="31603">MQYFRGPTSYNDQPHSLKYETENFDLARLYDQVGVPTGSPYMVNVDDFGAKGDGTDDSEDLKDSVLVVPEDRIYHLKPINFSGPRSSHISIKLLFQNLRNFEAEGGGTINGNGKIWWKKSCKIDKSRPCTDAPTKCVNVKVQNLIIVAPGNSPNSDGIHVTGTQNIQIIKTGDDCISIASGSKNIKVTDITCGPGHGISIGSLGQGNSEARVLDASVNRVKFSGSTNGGGSEYVKNIKFQDALIHNPSAMQVENVWYKNIKGTSASKLAIQLNCSQSLPCKGIVLQDIILAAA</sequence>
<evidence type="ECO:0000313" key="1">
    <source>
        <dbReference type="EMBL" id="KAI8026866.1"/>
    </source>
</evidence>
<gene>
    <name evidence="1" type="ORF">LOK49_LG02G01442</name>
</gene>
<evidence type="ECO:0000313" key="2">
    <source>
        <dbReference type="Proteomes" id="UP001060215"/>
    </source>
</evidence>
<name>A0ACC0INA4_9ERIC</name>
<comment type="caution">
    <text evidence="1">The sequence shown here is derived from an EMBL/GenBank/DDBJ whole genome shotgun (WGS) entry which is preliminary data.</text>
</comment>
<keyword evidence="2" id="KW-1185">Reference proteome</keyword>
<organism evidence="1 2">
    <name type="scientific">Camellia lanceoleosa</name>
    <dbReference type="NCBI Taxonomy" id="1840588"/>
    <lineage>
        <taxon>Eukaryota</taxon>
        <taxon>Viridiplantae</taxon>
        <taxon>Streptophyta</taxon>
        <taxon>Embryophyta</taxon>
        <taxon>Tracheophyta</taxon>
        <taxon>Spermatophyta</taxon>
        <taxon>Magnoliopsida</taxon>
        <taxon>eudicotyledons</taxon>
        <taxon>Gunneridae</taxon>
        <taxon>Pentapetalae</taxon>
        <taxon>asterids</taxon>
        <taxon>Ericales</taxon>
        <taxon>Theaceae</taxon>
        <taxon>Camellia</taxon>
    </lineage>
</organism>
<accession>A0ACC0INA4</accession>
<protein>
    <submittedName>
        <fullName evidence="1">Uncharacterized protein</fullName>
    </submittedName>
</protein>
<proteinExistence type="predicted"/>
<dbReference type="EMBL" id="CM045760">
    <property type="protein sequence ID" value="KAI8026866.1"/>
    <property type="molecule type" value="Genomic_DNA"/>
</dbReference>